<evidence type="ECO:0000313" key="2">
    <source>
        <dbReference type="Proteomes" id="UP000177481"/>
    </source>
</evidence>
<sequence>MKLVYVDESGSFNDSSYRPGTTWVSPGVRSTSHFILTALIMDSNEWRANFQRFKKLRQNIKDVYGIPLSECLHATELVAGQQKWAHISRSGFLRQKRVTLLKTMLHEYGQWGSFQIIAVAVDKGSLVASISPATCREKAYENLLNRLNQTIHEDFMIIHDGAEDLAIIRQTRKLQVMNVINSQNRPIKHLLEDPLFKIGRHSYFLQAVDQVAYSLLHYYDRRANTDLAEFVIETKILERLGVAAACHVTQTTLPGVVPVPTPRRQP</sequence>
<evidence type="ECO:0008006" key="3">
    <source>
        <dbReference type="Google" id="ProtNLM"/>
    </source>
</evidence>
<dbReference type="AlphaFoldDB" id="A0A1F5EAK1"/>
<accession>A0A1F5EAK1</accession>
<dbReference type="Proteomes" id="UP000177481">
    <property type="component" value="Unassembled WGS sequence"/>
</dbReference>
<reference evidence="1 2" key="1">
    <citation type="journal article" date="2016" name="Nat. Commun.">
        <title>Thousands of microbial genomes shed light on interconnected biogeochemical processes in an aquifer system.</title>
        <authorList>
            <person name="Anantharaman K."/>
            <person name="Brown C.T."/>
            <person name="Hug L.A."/>
            <person name="Sharon I."/>
            <person name="Castelle C.J."/>
            <person name="Probst A.J."/>
            <person name="Thomas B.C."/>
            <person name="Singh A."/>
            <person name="Wilkins M.J."/>
            <person name="Karaoz U."/>
            <person name="Brodie E.L."/>
            <person name="Williams K.H."/>
            <person name="Hubbard S.S."/>
            <person name="Banfield J.F."/>
        </authorList>
    </citation>
    <scope>NUCLEOTIDE SEQUENCE [LARGE SCALE GENOMIC DNA]</scope>
</reference>
<evidence type="ECO:0000313" key="1">
    <source>
        <dbReference type="EMBL" id="OGD64340.1"/>
    </source>
</evidence>
<dbReference type="EMBL" id="MEZX01000003">
    <property type="protein sequence ID" value="OGD64340.1"/>
    <property type="molecule type" value="Genomic_DNA"/>
</dbReference>
<proteinExistence type="predicted"/>
<dbReference type="InterPro" id="IPR024524">
    <property type="entry name" value="DUF3800"/>
</dbReference>
<name>A0A1F5EAK1_9BACT</name>
<organism evidence="1 2">
    <name type="scientific">Candidatus Berkelbacteria bacterium RIFCSPLOWO2_01_FULL_50_28</name>
    <dbReference type="NCBI Taxonomy" id="1797471"/>
    <lineage>
        <taxon>Bacteria</taxon>
        <taxon>Candidatus Berkelbacteria</taxon>
    </lineage>
</organism>
<gene>
    <name evidence="1" type="ORF">A3A71_04235</name>
</gene>
<comment type="caution">
    <text evidence="1">The sequence shown here is derived from an EMBL/GenBank/DDBJ whole genome shotgun (WGS) entry which is preliminary data.</text>
</comment>
<protein>
    <recommendedName>
        <fullName evidence="3">DUF3800 domain-containing protein</fullName>
    </recommendedName>
</protein>
<dbReference type="Pfam" id="PF12686">
    <property type="entry name" value="DUF3800"/>
    <property type="match status" value="1"/>
</dbReference>